<accession>A0ABS1TFF2</accession>
<reference evidence="5 6" key="1">
    <citation type="submission" date="2021-01" db="EMBL/GenBank/DDBJ databases">
        <title>Genome public.</title>
        <authorList>
            <person name="Liu C."/>
            <person name="Sun Q."/>
        </authorList>
    </citation>
    <scope>NUCLEOTIDE SEQUENCE [LARGE SCALE GENOMIC DNA]</scope>
    <source>
        <strain evidence="5 6">YIM B02515</strain>
    </source>
</reference>
<dbReference type="InterPro" id="IPR028082">
    <property type="entry name" value="Peripla_BP_I"/>
</dbReference>
<dbReference type="InterPro" id="IPR010982">
    <property type="entry name" value="Lambda_DNA-bd_dom_sf"/>
</dbReference>
<evidence type="ECO:0000313" key="6">
    <source>
        <dbReference type="Proteomes" id="UP000632377"/>
    </source>
</evidence>
<dbReference type="EMBL" id="JAESWC010000014">
    <property type="protein sequence ID" value="MBL4937341.1"/>
    <property type="molecule type" value="Genomic_DNA"/>
</dbReference>
<dbReference type="Pfam" id="PF13377">
    <property type="entry name" value="Peripla_BP_3"/>
    <property type="match status" value="1"/>
</dbReference>
<protein>
    <submittedName>
        <fullName evidence="5">LacI family DNA-binding transcriptional regulator</fullName>
    </submittedName>
</protein>
<dbReference type="InterPro" id="IPR046335">
    <property type="entry name" value="LacI/GalR-like_sensor"/>
</dbReference>
<dbReference type="Pfam" id="PF00356">
    <property type="entry name" value="LacI"/>
    <property type="match status" value="1"/>
</dbReference>
<dbReference type="PANTHER" id="PTHR30146">
    <property type="entry name" value="LACI-RELATED TRANSCRIPTIONAL REPRESSOR"/>
    <property type="match status" value="1"/>
</dbReference>
<dbReference type="SMART" id="SM00354">
    <property type="entry name" value="HTH_LACI"/>
    <property type="match status" value="1"/>
</dbReference>
<keyword evidence="3" id="KW-0804">Transcription</keyword>
<dbReference type="Gene3D" id="3.40.50.2300">
    <property type="match status" value="2"/>
</dbReference>
<dbReference type="SUPFAM" id="SSF53822">
    <property type="entry name" value="Periplasmic binding protein-like I"/>
    <property type="match status" value="1"/>
</dbReference>
<dbReference type="InterPro" id="IPR000843">
    <property type="entry name" value="HTH_LacI"/>
</dbReference>
<dbReference type="PANTHER" id="PTHR30146:SF149">
    <property type="entry name" value="HTH-TYPE TRANSCRIPTIONAL REGULATOR EBGR"/>
    <property type="match status" value="1"/>
</dbReference>
<feature type="domain" description="HTH lacI-type" evidence="4">
    <location>
        <begin position="9"/>
        <end position="63"/>
    </location>
</feature>
<dbReference type="PROSITE" id="PS50932">
    <property type="entry name" value="HTH_LACI_2"/>
    <property type="match status" value="1"/>
</dbReference>
<keyword evidence="2 5" id="KW-0238">DNA-binding</keyword>
<evidence type="ECO:0000256" key="3">
    <source>
        <dbReference type="ARBA" id="ARBA00023163"/>
    </source>
</evidence>
<organism evidence="5 6">
    <name type="scientific">Clostridium rhizosphaerae</name>
    <dbReference type="NCBI Taxonomy" id="2803861"/>
    <lineage>
        <taxon>Bacteria</taxon>
        <taxon>Bacillati</taxon>
        <taxon>Bacillota</taxon>
        <taxon>Clostridia</taxon>
        <taxon>Eubacteriales</taxon>
        <taxon>Clostridiaceae</taxon>
        <taxon>Clostridium</taxon>
    </lineage>
</organism>
<evidence type="ECO:0000259" key="4">
    <source>
        <dbReference type="PROSITE" id="PS50932"/>
    </source>
</evidence>
<dbReference type="CDD" id="cd01392">
    <property type="entry name" value="HTH_LacI"/>
    <property type="match status" value="1"/>
</dbReference>
<dbReference type="Gene3D" id="1.10.260.40">
    <property type="entry name" value="lambda repressor-like DNA-binding domains"/>
    <property type="match status" value="1"/>
</dbReference>
<dbReference type="PROSITE" id="PS00356">
    <property type="entry name" value="HTH_LACI_1"/>
    <property type="match status" value="1"/>
</dbReference>
<sequence>MKGRIMRNISLKDVAKLAGVGLGTASRVLNNNPSVTEETRNLVLNAMKELNYQPNAIARSLKMKSTMTVGILIPDISSAFYPEIVRGIEDVANIYQYNIILCNTDLDYEKEKIALNMFYEKKVDGVLFISNTICKDTMKKFEEMNIPVVLIATKDENNILSSVTIDNEQASYDAVSYLCKLGHKKIAMIAGKFDDPNSGTPRIMGYKRALINNNIEVDEKLIYEGNYGYKSGYKNMKSILNGGQEPTAVFCASDLMAVGASKAILESGLKIPEDISVMGFDGVEAAEFFYPSISTVRQPRYEMGAVAMRLLTKFMNKEDVEEKNMVVSYKLVENESCRRLE</sequence>
<name>A0ABS1TFF2_9CLOT</name>
<evidence type="ECO:0000256" key="1">
    <source>
        <dbReference type="ARBA" id="ARBA00023015"/>
    </source>
</evidence>
<evidence type="ECO:0000313" key="5">
    <source>
        <dbReference type="EMBL" id="MBL4937341.1"/>
    </source>
</evidence>
<dbReference type="Proteomes" id="UP000632377">
    <property type="component" value="Unassembled WGS sequence"/>
</dbReference>
<proteinExistence type="predicted"/>
<keyword evidence="1" id="KW-0805">Transcription regulation</keyword>
<comment type="caution">
    <text evidence="5">The sequence shown here is derived from an EMBL/GenBank/DDBJ whole genome shotgun (WGS) entry which is preliminary data.</text>
</comment>
<dbReference type="CDD" id="cd19975">
    <property type="entry name" value="PBP1_CcpA-like"/>
    <property type="match status" value="1"/>
</dbReference>
<dbReference type="GO" id="GO:0003677">
    <property type="term" value="F:DNA binding"/>
    <property type="evidence" value="ECO:0007669"/>
    <property type="project" value="UniProtKB-KW"/>
</dbReference>
<gene>
    <name evidence="5" type="ORF">JK636_16560</name>
</gene>
<dbReference type="SUPFAM" id="SSF47413">
    <property type="entry name" value="lambda repressor-like DNA-binding domains"/>
    <property type="match status" value="1"/>
</dbReference>
<keyword evidence="6" id="KW-1185">Reference proteome</keyword>
<evidence type="ECO:0000256" key="2">
    <source>
        <dbReference type="ARBA" id="ARBA00023125"/>
    </source>
</evidence>